<feature type="compositionally biased region" description="Polar residues" evidence="1">
    <location>
        <begin position="242"/>
        <end position="256"/>
    </location>
</feature>
<evidence type="ECO:0000313" key="4">
    <source>
        <dbReference type="Proteomes" id="UP001375240"/>
    </source>
</evidence>
<feature type="domain" description="DUF6697" evidence="2">
    <location>
        <begin position="331"/>
        <end position="515"/>
    </location>
</feature>
<evidence type="ECO:0000259" key="2">
    <source>
        <dbReference type="Pfam" id="PF20411"/>
    </source>
</evidence>
<dbReference type="EMBL" id="JAVHNQ010000015">
    <property type="protein sequence ID" value="KAK6332234.1"/>
    <property type="molecule type" value="Genomic_DNA"/>
</dbReference>
<proteinExistence type="predicted"/>
<dbReference type="Proteomes" id="UP001375240">
    <property type="component" value="Unassembled WGS sequence"/>
</dbReference>
<accession>A0AAV9U181</accession>
<gene>
    <name evidence="3" type="ORF">TWF696_002955</name>
</gene>
<sequence length="537" mass="59879">MYRKTQPTLTEPLMPQEWADFSISIGEESQPEHLRFSSPSWNLELMRTVATELWQKKGKEGVPGPPKPISTAMPTGNLGDWTDGIFISSFDQSELPSSPGAVWEGRERKRKAIDYSIFSAGLDHDYDSNDDLNSTRRGRRRYRSKTVASSDAMDEDGIPTSSIQQPNAPYSGKKRGRPKKIVLDAAVTASPSDDITMPDAPSQMLASSPCRQQERRHIFREAVKEVALLESPNLKQLAIRSTVQSAQQQQPDSITGMNGDFREATGQGTKSNDFENTECALQTAGTSPTSSVYEDTNSSPSSAAPLPAGTLRMTELPRHIAATIPTKSEFFSRRDHIGPLIGGNHRTLVTPIPNPKSEAPIITKGYLAIQTAWNPHAPRKAGQNGSIMQLSKTSLDPISKSQETFPVFVARGSHQWEYCGQYIVAEVAELSSFERWLHLIESQNLLKHWGKEIARKRYEWAKELFVRVGGWGEEQWNAATATTVADMIERGSVPMHWVHLQCVGFDWTFYDALLRAKTENRDRELSHTRIATDQAIV</sequence>
<reference evidence="3 4" key="1">
    <citation type="submission" date="2019-10" db="EMBL/GenBank/DDBJ databases">
        <authorList>
            <person name="Palmer J.M."/>
        </authorList>
    </citation>
    <scope>NUCLEOTIDE SEQUENCE [LARGE SCALE GENOMIC DNA]</scope>
    <source>
        <strain evidence="3 4">TWF696</strain>
    </source>
</reference>
<protein>
    <recommendedName>
        <fullName evidence="2">DUF6697 domain-containing protein</fullName>
    </recommendedName>
</protein>
<feature type="region of interest" description="Disordered" evidence="1">
    <location>
        <begin position="126"/>
        <end position="177"/>
    </location>
</feature>
<feature type="compositionally biased region" description="Low complexity" evidence="1">
    <location>
        <begin position="298"/>
        <end position="308"/>
    </location>
</feature>
<comment type="caution">
    <text evidence="3">The sequence shown here is derived from an EMBL/GenBank/DDBJ whole genome shotgun (WGS) entry which is preliminary data.</text>
</comment>
<evidence type="ECO:0000313" key="3">
    <source>
        <dbReference type="EMBL" id="KAK6332234.1"/>
    </source>
</evidence>
<dbReference type="AlphaFoldDB" id="A0AAV9U181"/>
<feature type="region of interest" description="Disordered" evidence="1">
    <location>
        <begin position="242"/>
        <end position="308"/>
    </location>
</feature>
<name>A0AAV9U181_9PEZI</name>
<feature type="compositionally biased region" description="Polar residues" evidence="1">
    <location>
        <begin position="279"/>
        <end position="297"/>
    </location>
</feature>
<feature type="region of interest" description="Disordered" evidence="1">
    <location>
        <begin position="192"/>
        <end position="211"/>
    </location>
</feature>
<organism evidence="3 4">
    <name type="scientific">Orbilia brochopaga</name>
    <dbReference type="NCBI Taxonomy" id="3140254"/>
    <lineage>
        <taxon>Eukaryota</taxon>
        <taxon>Fungi</taxon>
        <taxon>Dikarya</taxon>
        <taxon>Ascomycota</taxon>
        <taxon>Pezizomycotina</taxon>
        <taxon>Orbiliomycetes</taxon>
        <taxon>Orbiliales</taxon>
        <taxon>Orbiliaceae</taxon>
        <taxon>Orbilia</taxon>
    </lineage>
</organism>
<dbReference type="InterPro" id="IPR046520">
    <property type="entry name" value="DUF6697"/>
</dbReference>
<evidence type="ECO:0000256" key="1">
    <source>
        <dbReference type="SAM" id="MobiDB-lite"/>
    </source>
</evidence>
<feature type="compositionally biased region" description="Polar residues" evidence="1">
    <location>
        <begin position="159"/>
        <end position="168"/>
    </location>
</feature>
<dbReference type="Pfam" id="PF20411">
    <property type="entry name" value="DUF6697"/>
    <property type="match status" value="1"/>
</dbReference>
<keyword evidence="4" id="KW-1185">Reference proteome</keyword>